<feature type="compositionally biased region" description="Acidic residues" evidence="1">
    <location>
        <begin position="87"/>
        <end position="109"/>
    </location>
</feature>
<sequence>MTENIKTEQHYYTKDFSGYRNEEDNFVANQELTVTITLNEYRKLIEIKAVKDKEEDTYRGKYFAEERKNEKLEKENIKLKNKIYELQNEEDNEEDEEDKEDENDVLQNW</sequence>
<protein>
    <submittedName>
        <fullName evidence="2">Uncharacterized protein</fullName>
    </submittedName>
</protein>
<dbReference type="Proteomes" id="UP000223798">
    <property type="component" value="Segment"/>
</dbReference>
<keyword evidence="3" id="KW-1185">Reference proteome</keyword>
<organism evidence="2 3">
    <name type="scientific">Staphylococcus phage P282</name>
    <dbReference type="NCBI Taxonomy" id="1735645"/>
    <lineage>
        <taxon>Viruses</taxon>
        <taxon>Duplodnaviria</taxon>
        <taxon>Heunggongvirae</taxon>
        <taxon>Uroviricota</taxon>
        <taxon>Caudoviricetes</taxon>
        <taxon>Bronfenbrennervirinae</taxon>
        <taxon>Biseptimavirus</taxon>
        <taxon>Biseptimavirus P282</taxon>
    </lineage>
</organism>
<dbReference type="SMR" id="A0A1X9H0L8"/>
<reference evidence="2 3" key="1">
    <citation type="journal article" date="2017" name="Sci. Rep.">
        <title>Acquisition of virulence factors in livestock-associated MRSA: Lysogenic conversion of CC398 strains by virulence gene-containing phages.</title>
        <authorList>
            <person name="Kraushaar B."/>
            <person name="Hammerl J.A."/>
            <person name="Kienol M."/>
            <person name="Heinig M.L."/>
            <person name="Sperling N."/>
            <person name="Dinh Thanh M."/>
            <person name="Reetz J."/>
            <person name="Jackel C."/>
            <person name="Fetsch A."/>
            <person name="Hertwig S."/>
        </authorList>
    </citation>
    <scope>NUCLEOTIDE SEQUENCE [LARGE SCALE GENOMIC DNA]</scope>
</reference>
<evidence type="ECO:0000313" key="3">
    <source>
        <dbReference type="Proteomes" id="UP000223798"/>
    </source>
</evidence>
<proteinExistence type="predicted"/>
<dbReference type="EMBL" id="KT809368">
    <property type="protein sequence ID" value="ALJ98789.1"/>
    <property type="molecule type" value="Genomic_DNA"/>
</dbReference>
<accession>A0A1X9H0L8</accession>
<gene>
    <name evidence="2" type="ORF">P282_41</name>
</gene>
<evidence type="ECO:0000256" key="1">
    <source>
        <dbReference type="SAM" id="MobiDB-lite"/>
    </source>
</evidence>
<feature type="region of interest" description="Disordered" evidence="1">
    <location>
        <begin position="86"/>
        <end position="109"/>
    </location>
</feature>
<name>A0A1X9H0L8_9CAUD</name>
<evidence type="ECO:0000313" key="2">
    <source>
        <dbReference type="EMBL" id="ALJ98789.1"/>
    </source>
</evidence>